<dbReference type="GO" id="GO:0103118">
    <property type="term" value="F:UDP-3-O-[(3R)-3-hydroxyacyl]-glucosamine N-acyltransferase activity"/>
    <property type="evidence" value="ECO:0007669"/>
    <property type="project" value="UniProtKB-EC"/>
</dbReference>
<dbReference type="GO" id="GO:0016020">
    <property type="term" value="C:membrane"/>
    <property type="evidence" value="ECO:0007669"/>
    <property type="project" value="GOC"/>
</dbReference>
<dbReference type="Gene3D" id="3.40.1390.10">
    <property type="entry name" value="MurE/MurF, N-terminal domain"/>
    <property type="match status" value="1"/>
</dbReference>
<dbReference type="Pfam" id="PF04613">
    <property type="entry name" value="LpxD"/>
    <property type="match status" value="1"/>
</dbReference>
<evidence type="ECO:0000256" key="6">
    <source>
        <dbReference type="ARBA" id="ARBA00023315"/>
    </source>
</evidence>
<dbReference type="EC" id="2.3.1.191" evidence="7"/>
<proteinExistence type="inferred from homology"/>
<dbReference type="HOGENOM" id="CLU_049865_0_0_3"/>
<keyword evidence="5 7" id="KW-0443">Lipid metabolism</keyword>
<comment type="similarity">
    <text evidence="7">Belongs to the transferase hexapeptide repeat family. LpxD subfamily.</text>
</comment>
<keyword evidence="3 7" id="KW-0808">Transferase</keyword>
<dbReference type="UniPathway" id="UPA00973"/>
<feature type="domain" description="UDP-3-O-[3-hydroxymyristoyl] glucosamine N-acyltransferase non-repeat region" evidence="8">
    <location>
        <begin position="26"/>
        <end position="98"/>
    </location>
</feature>
<dbReference type="InterPro" id="IPR001451">
    <property type="entry name" value="Hexapep"/>
</dbReference>
<dbReference type="NCBIfam" id="NF002060">
    <property type="entry name" value="PRK00892.1"/>
    <property type="match status" value="1"/>
</dbReference>
<dbReference type="Pfam" id="PF25087">
    <property type="entry name" value="GMPPB_C"/>
    <property type="match status" value="1"/>
</dbReference>
<evidence type="ECO:0000256" key="2">
    <source>
        <dbReference type="ARBA" id="ARBA00022556"/>
    </source>
</evidence>
<dbReference type="PANTHER" id="PTHR43378">
    <property type="entry name" value="UDP-3-O-ACYLGLUCOSAMINE N-ACYLTRANSFERASE"/>
    <property type="match status" value="1"/>
</dbReference>
<dbReference type="EMBL" id="CP001344">
    <property type="protein sequence ID" value="ACL43374.1"/>
    <property type="molecule type" value="Genomic_DNA"/>
</dbReference>
<evidence type="ECO:0000259" key="9">
    <source>
        <dbReference type="Pfam" id="PF25087"/>
    </source>
</evidence>
<comment type="subunit">
    <text evidence="7">Homotrimer.</text>
</comment>
<keyword evidence="4 7" id="KW-0677">Repeat</keyword>
<dbReference type="NCBIfam" id="TIGR01853">
    <property type="entry name" value="lipid_A_lpxD"/>
    <property type="match status" value="1"/>
</dbReference>
<evidence type="ECO:0000256" key="4">
    <source>
        <dbReference type="ARBA" id="ARBA00022737"/>
    </source>
</evidence>
<comment type="pathway">
    <text evidence="7">Bacterial outer membrane biogenesis; LPS lipid A biosynthesis.</text>
</comment>
<comment type="catalytic activity">
    <reaction evidence="7">
        <text>a UDP-3-O-[(3R)-3-hydroxyacyl]-alpha-D-glucosamine + a (3R)-hydroxyacyl-[ACP] = a UDP-2-N,3-O-bis[(3R)-3-hydroxyacyl]-alpha-D-glucosamine + holo-[ACP] + H(+)</text>
        <dbReference type="Rhea" id="RHEA:53836"/>
        <dbReference type="Rhea" id="RHEA-COMP:9685"/>
        <dbReference type="Rhea" id="RHEA-COMP:9945"/>
        <dbReference type="ChEBI" id="CHEBI:15378"/>
        <dbReference type="ChEBI" id="CHEBI:64479"/>
        <dbReference type="ChEBI" id="CHEBI:78827"/>
        <dbReference type="ChEBI" id="CHEBI:137740"/>
        <dbReference type="ChEBI" id="CHEBI:137748"/>
        <dbReference type="EC" id="2.3.1.191"/>
    </reaction>
</comment>
<evidence type="ECO:0000256" key="7">
    <source>
        <dbReference type="HAMAP-Rule" id="MF_00523"/>
    </source>
</evidence>
<name>B8HXT5_CYAP4</name>
<comment type="function">
    <text evidence="7">Catalyzes the N-acylation of UDP-3-O-acylglucosamine using 3-hydroxyacyl-ACP as the acyl donor. Is involved in the biosynthesis of lipid A, a phosphorylated glycolipid that anchors the lipopolysaccharide to the outer membrane of the cell.</text>
</comment>
<evidence type="ECO:0000256" key="1">
    <source>
        <dbReference type="ARBA" id="ARBA00022516"/>
    </source>
</evidence>
<gene>
    <name evidence="7" type="primary">lpxD</name>
    <name evidence="10" type="ordered locus">Cyan7425_0988</name>
</gene>
<dbReference type="InterPro" id="IPR011004">
    <property type="entry name" value="Trimer_LpxA-like_sf"/>
</dbReference>
<evidence type="ECO:0000256" key="3">
    <source>
        <dbReference type="ARBA" id="ARBA00022679"/>
    </source>
</evidence>
<dbReference type="HAMAP" id="MF_00523">
    <property type="entry name" value="LpxD"/>
    <property type="match status" value="1"/>
</dbReference>
<feature type="domain" description="Mannose-1-phosphate guanyltransferase C-terminal" evidence="9">
    <location>
        <begin position="110"/>
        <end position="190"/>
    </location>
</feature>
<dbReference type="SUPFAM" id="SSF51161">
    <property type="entry name" value="Trimeric LpxA-like enzymes"/>
    <property type="match status" value="1"/>
</dbReference>
<protein>
    <recommendedName>
        <fullName evidence="7">UDP-3-O-acylglucosamine N-acyltransferase</fullName>
        <ecNumber evidence="7">2.3.1.191</ecNumber>
    </recommendedName>
</protein>
<dbReference type="OrthoDB" id="9784739at2"/>
<dbReference type="KEGG" id="cyn:Cyan7425_0988"/>
<keyword evidence="6 7" id="KW-0012">Acyltransferase</keyword>
<dbReference type="Pfam" id="PF00132">
    <property type="entry name" value="Hexapep"/>
    <property type="match status" value="1"/>
</dbReference>
<evidence type="ECO:0000256" key="5">
    <source>
        <dbReference type="ARBA" id="ARBA00023098"/>
    </source>
</evidence>
<accession>B8HXT5</accession>
<dbReference type="Gene3D" id="2.160.10.10">
    <property type="entry name" value="Hexapeptide repeat proteins"/>
    <property type="match status" value="1"/>
</dbReference>
<dbReference type="CDD" id="cd03352">
    <property type="entry name" value="LbH_LpxD"/>
    <property type="match status" value="1"/>
</dbReference>
<sequence length="345" mass="36491">MKFSQLVQQLGLTPEVTSLPIAPDLDPDLLGISAVEAAAKGQLSFIESERYSEQLQSTAASGLILPESEKLQELAMARQIAWVATPHPRLRFAQAIALFYQPFRLPATIHPTAVIDPTASLGENVAIGAYVTIGAGVKIGAGCCIHPQVVIYPEAEIGDGTVLHAHCVIHERSRIGPNCVIHSGAVIGSEGFGFVPTPEGWFKMEQSGCTVLEAGVEVGCNSAIDRPAVGETRIRRGTKIDNLVQIGHGCQIGENCAISSQTGLAGRVQLGAGVVLAGQVGIADGVKLGTRAIATAKTGIMNDIQAGAVVSGYPEMPHLLWLRVFSLSRRLPELYKTLRQLQPKG</sequence>
<dbReference type="InterPro" id="IPR007691">
    <property type="entry name" value="LpxD"/>
</dbReference>
<dbReference type="InterPro" id="IPR020573">
    <property type="entry name" value="UDP_GlcNAc_AcTrfase_non-rep"/>
</dbReference>
<evidence type="ECO:0000259" key="8">
    <source>
        <dbReference type="Pfam" id="PF04613"/>
    </source>
</evidence>
<dbReference type="STRING" id="395961.Cyan7425_0988"/>
<dbReference type="GO" id="GO:0009245">
    <property type="term" value="P:lipid A biosynthetic process"/>
    <property type="evidence" value="ECO:0007669"/>
    <property type="project" value="UniProtKB-UniRule"/>
</dbReference>
<keyword evidence="2 7" id="KW-0441">Lipid A biosynthesis</keyword>
<dbReference type="AlphaFoldDB" id="B8HXT5"/>
<keyword evidence="1 7" id="KW-0444">Lipid biosynthesis</keyword>
<dbReference type="PANTHER" id="PTHR43378:SF2">
    <property type="entry name" value="UDP-3-O-ACYLGLUCOSAMINE N-ACYLTRANSFERASE 1, MITOCHONDRIAL-RELATED"/>
    <property type="match status" value="1"/>
</dbReference>
<feature type="active site" description="Proton acceptor" evidence="7">
    <location>
        <position position="248"/>
    </location>
</feature>
<evidence type="ECO:0000313" key="10">
    <source>
        <dbReference type="EMBL" id="ACL43374.1"/>
    </source>
</evidence>
<dbReference type="GO" id="GO:0031470">
    <property type="term" value="C:carboxysome"/>
    <property type="evidence" value="ECO:0007669"/>
    <property type="project" value="UniProtKB-ARBA"/>
</dbReference>
<dbReference type="eggNOG" id="COG1044">
    <property type="taxonomic scope" value="Bacteria"/>
</dbReference>
<dbReference type="GO" id="GO:0016410">
    <property type="term" value="F:N-acyltransferase activity"/>
    <property type="evidence" value="ECO:0007669"/>
    <property type="project" value="InterPro"/>
</dbReference>
<dbReference type="GO" id="GO:0043886">
    <property type="term" value="F:structural constituent of carboxysome shell"/>
    <property type="evidence" value="ECO:0007669"/>
    <property type="project" value="UniProtKB-ARBA"/>
</dbReference>
<reference evidence="10" key="1">
    <citation type="submission" date="2009-01" db="EMBL/GenBank/DDBJ databases">
        <title>Complete sequence of chromosome Cyanothece sp. PCC 7425.</title>
        <authorList>
            <consortium name="US DOE Joint Genome Institute"/>
            <person name="Lucas S."/>
            <person name="Copeland A."/>
            <person name="Lapidus A."/>
            <person name="Glavina del Rio T."/>
            <person name="Dalin E."/>
            <person name="Tice H."/>
            <person name="Bruce D."/>
            <person name="Goodwin L."/>
            <person name="Pitluck S."/>
            <person name="Sims D."/>
            <person name="Meineke L."/>
            <person name="Brettin T."/>
            <person name="Detter J.C."/>
            <person name="Han C."/>
            <person name="Larimer F."/>
            <person name="Land M."/>
            <person name="Hauser L."/>
            <person name="Kyrpides N."/>
            <person name="Ovchinnikova G."/>
            <person name="Liberton M."/>
            <person name="Stoeckel J."/>
            <person name="Banerjee A."/>
            <person name="Singh A."/>
            <person name="Page L."/>
            <person name="Sato H."/>
            <person name="Zhao L."/>
            <person name="Sherman L."/>
            <person name="Pakrasi H."/>
            <person name="Richardson P."/>
        </authorList>
    </citation>
    <scope>NUCLEOTIDE SEQUENCE</scope>
    <source>
        <strain evidence="10">PCC 7425</strain>
    </source>
</reference>
<dbReference type="InterPro" id="IPR056729">
    <property type="entry name" value="GMPPB_C"/>
</dbReference>
<organism evidence="10">
    <name type="scientific">Cyanothece sp. (strain PCC 7425 / ATCC 29141)</name>
    <dbReference type="NCBI Taxonomy" id="395961"/>
    <lineage>
        <taxon>Bacteria</taxon>
        <taxon>Bacillati</taxon>
        <taxon>Cyanobacteriota</taxon>
        <taxon>Cyanophyceae</taxon>
        <taxon>Gomontiellales</taxon>
        <taxon>Cyanothecaceae</taxon>
        <taxon>Cyanothece</taxon>
    </lineage>
</organism>